<dbReference type="Proteomes" id="UP000324222">
    <property type="component" value="Unassembled WGS sequence"/>
</dbReference>
<comment type="caution">
    <text evidence="1">The sequence shown here is derived from an EMBL/GenBank/DDBJ whole genome shotgun (WGS) entry which is preliminary data.</text>
</comment>
<dbReference type="EMBL" id="VSRR010087199">
    <property type="protein sequence ID" value="MPC91282.1"/>
    <property type="molecule type" value="Genomic_DNA"/>
</dbReference>
<proteinExistence type="predicted"/>
<evidence type="ECO:0000313" key="2">
    <source>
        <dbReference type="Proteomes" id="UP000324222"/>
    </source>
</evidence>
<evidence type="ECO:0000313" key="1">
    <source>
        <dbReference type="EMBL" id="MPC91282.1"/>
    </source>
</evidence>
<gene>
    <name evidence="1" type="ORF">E2C01_086306</name>
</gene>
<reference evidence="1 2" key="1">
    <citation type="submission" date="2019-05" db="EMBL/GenBank/DDBJ databases">
        <title>Another draft genome of Portunus trituberculatus and its Hox gene families provides insights of decapod evolution.</title>
        <authorList>
            <person name="Jeong J.-H."/>
            <person name="Song I."/>
            <person name="Kim S."/>
            <person name="Choi T."/>
            <person name="Kim D."/>
            <person name="Ryu S."/>
            <person name="Kim W."/>
        </authorList>
    </citation>
    <scope>NUCLEOTIDE SEQUENCE [LARGE SCALE GENOMIC DNA]</scope>
    <source>
        <tissue evidence="1">Muscle</tissue>
    </source>
</reference>
<protein>
    <submittedName>
        <fullName evidence="1">Uncharacterized protein</fullName>
    </submittedName>
</protein>
<name>A0A5B7J529_PORTR</name>
<accession>A0A5B7J529</accession>
<organism evidence="1 2">
    <name type="scientific">Portunus trituberculatus</name>
    <name type="common">Swimming crab</name>
    <name type="synonym">Neptunus trituberculatus</name>
    <dbReference type="NCBI Taxonomy" id="210409"/>
    <lineage>
        <taxon>Eukaryota</taxon>
        <taxon>Metazoa</taxon>
        <taxon>Ecdysozoa</taxon>
        <taxon>Arthropoda</taxon>
        <taxon>Crustacea</taxon>
        <taxon>Multicrustacea</taxon>
        <taxon>Malacostraca</taxon>
        <taxon>Eumalacostraca</taxon>
        <taxon>Eucarida</taxon>
        <taxon>Decapoda</taxon>
        <taxon>Pleocyemata</taxon>
        <taxon>Brachyura</taxon>
        <taxon>Eubrachyura</taxon>
        <taxon>Portunoidea</taxon>
        <taxon>Portunidae</taxon>
        <taxon>Portuninae</taxon>
        <taxon>Portunus</taxon>
    </lineage>
</organism>
<sequence length="33" mass="3573">MGPAPSRPPKLPGELCAALVEGPSLYQQLRLPW</sequence>
<keyword evidence="2" id="KW-1185">Reference proteome</keyword>
<dbReference type="AlphaFoldDB" id="A0A5B7J529"/>